<feature type="domain" description="FAS1" evidence="2">
    <location>
        <begin position="404"/>
        <end position="549"/>
    </location>
</feature>
<protein>
    <recommendedName>
        <fullName evidence="2">FAS1 domain-containing protein</fullName>
    </recommendedName>
</protein>
<dbReference type="EMBL" id="VCGU01000010">
    <property type="protein sequence ID" value="TRY68850.1"/>
    <property type="molecule type" value="Genomic_DNA"/>
</dbReference>
<organism evidence="3 4">
    <name type="scientific">Tigriopus californicus</name>
    <name type="common">Marine copepod</name>
    <dbReference type="NCBI Taxonomy" id="6832"/>
    <lineage>
        <taxon>Eukaryota</taxon>
        <taxon>Metazoa</taxon>
        <taxon>Ecdysozoa</taxon>
        <taxon>Arthropoda</taxon>
        <taxon>Crustacea</taxon>
        <taxon>Multicrustacea</taxon>
        <taxon>Hexanauplia</taxon>
        <taxon>Copepoda</taxon>
        <taxon>Harpacticoida</taxon>
        <taxon>Harpacticidae</taxon>
        <taxon>Tigriopus</taxon>
    </lineage>
</organism>
<reference evidence="3 4" key="1">
    <citation type="journal article" date="2018" name="Nat. Ecol. Evol.">
        <title>Genomic signatures of mitonuclear coevolution across populations of Tigriopus californicus.</title>
        <authorList>
            <person name="Barreto F.S."/>
            <person name="Watson E.T."/>
            <person name="Lima T.G."/>
            <person name="Willett C.S."/>
            <person name="Edmands S."/>
            <person name="Li W."/>
            <person name="Burton R.S."/>
        </authorList>
    </citation>
    <scope>NUCLEOTIDE SEQUENCE [LARGE SCALE GENOMIC DNA]</scope>
    <source>
        <strain evidence="3 4">San Diego</strain>
    </source>
</reference>
<dbReference type="PROSITE" id="PS50213">
    <property type="entry name" value="FAS1"/>
    <property type="match status" value="4"/>
</dbReference>
<dbReference type="GO" id="GO:0030198">
    <property type="term" value="P:extracellular matrix organization"/>
    <property type="evidence" value="ECO:0007669"/>
    <property type="project" value="TreeGrafter"/>
</dbReference>
<feature type="signal peptide" evidence="1">
    <location>
        <begin position="1"/>
        <end position="26"/>
    </location>
</feature>
<feature type="domain" description="FAS1" evidence="2">
    <location>
        <begin position="30"/>
        <end position="154"/>
    </location>
</feature>
<dbReference type="AlphaFoldDB" id="A0A553NTU2"/>
<dbReference type="STRING" id="6832.A0A553NTU2"/>
<proteinExistence type="predicted"/>
<feature type="domain" description="FAS1" evidence="2">
    <location>
        <begin position="170"/>
        <end position="395"/>
    </location>
</feature>
<keyword evidence="4" id="KW-1185">Reference proteome</keyword>
<dbReference type="GO" id="GO:0031012">
    <property type="term" value="C:extracellular matrix"/>
    <property type="evidence" value="ECO:0007669"/>
    <property type="project" value="TreeGrafter"/>
</dbReference>
<dbReference type="OMA" id="MPSHTIY"/>
<evidence type="ECO:0000313" key="3">
    <source>
        <dbReference type="EMBL" id="TRY68850.1"/>
    </source>
</evidence>
<dbReference type="GO" id="GO:0007155">
    <property type="term" value="P:cell adhesion"/>
    <property type="evidence" value="ECO:0007669"/>
    <property type="project" value="TreeGrafter"/>
</dbReference>
<dbReference type="PANTHER" id="PTHR10900:SF80">
    <property type="entry name" value="FASCICLIN-1"/>
    <property type="match status" value="1"/>
</dbReference>
<evidence type="ECO:0000256" key="1">
    <source>
        <dbReference type="SAM" id="SignalP"/>
    </source>
</evidence>
<name>A0A553NTU2_TIGCA</name>
<keyword evidence="1" id="KW-0732">Signal</keyword>
<dbReference type="OrthoDB" id="6368361at2759"/>
<feature type="domain" description="FAS1" evidence="2">
    <location>
        <begin position="553"/>
        <end position="711"/>
    </location>
</feature>
<dbReference type="Gene3D" id="2.30.180.10">
    <property type="entry name" value="FAS1 domain"/>
    <property type="match status" value="4"/>
</dbReference>
<sequence length="748" mass="84793">MGVPLSWLGYLWLWALICLSLRPSCGQRLEESILDIVNTTNELSEFAKFLQIDGLHRALLDRQVSVFAPTNAAMARYPGRSTESLILNHMTNIALMVEQFPEKMTSLVTGNPPLWITRDRQGIFVNQARIVRENIRARSSRGDEQVLHMIDSVLEPLVPTSVREAEYFAQLDARKLLSQSTLYNLRGKRTRTFFGQAEFNQKTHMFGVPGQHTFFIPIDDAFESVDPNLGYDYERNRLKSTVTSTISRVGTRIQKDLVDKTVLEGHIVPHKMLFTSHAPTQEHPTVAWLPKGVQVNVSLQLTGFQTHSDSVPRFPSEDSQGRVSYSRYSVNQDGDETLNQDQLRSLELQQASPVVVRSNTIVGDRIHPRGMVVARIVQGNIPVQNGVVHLIDKPLMVVANSLYEYVMSEGRQPGNRLSMFAKLLRDKGGLFTEAIIEAKDGTILAPSNEAMEKVDMERLDFVLGNDYLRAEMLGLHFVRERIVSSDYRLQQGGDLTYSSPASLANNRVWFHYDPKYQFMTVEGRGVNASVVEKDIGTINGVIHIVDRVLGIPYQTCGERINSDPNMSHMASLLRQLRLDGLFSENPRQSPRRYTIVVPSNDAWEKAQLDFSKAYNTILEGQFPDYGRVIMQRHFKVDERPLTFEELIELSRRTPSREVPMTSGELTFTEQGEFSLNAYKDNFVGWKGVNGKVIRPNLECTNGIIHLVDTVFMDDAPPWAVGDSSAKHHSNWAVLISMLSLTLWRFYFQ</sequence>
<dbReference type="GO" id="GO:0005615">
    <property type="term" value="C:extracellular space"/>
    <property type="evidence" value="ECO:0007669"/>
    <property type="project" value="TreeGrafter"/>
</dbReference>
<dbReference type="InterPro" id="IPR000782">
    <property type="entry name" value="FAS1_domain"/>
</dbReference>
<feature type="chain" id="PRO_5022123894" description="FAS1 domain-containing protein" evidence="1">
    <location>
        <begin position="27"/>
        <end position="748"/>
    </location>
</feature>
<accession>A0A553NTU2</accession>
<dbReference type="Proteomes" id="UP000318571">
    <property type="component" value="Chromosome 1"/>
</dbReference>
<dbReference type="Pfam" id="PF02469">
    <property type="entry name" value="Fasciclin"/>
    <property type="match status" value="3"/>
</dbReference>
<dbReference type="InterPro" id="IPR050904">
    <property type="entry name" value="Adhesion/Biosynth-related"/>
</dbReference>
<dbReference type="SUPFAM" id="SSF82153">
    <property type="entry name" value="FAS1 domain"/>
    <property type="match status" value="4"/>
</dbReference>
<dbReference type="PANTHER" id="PTHR10900">
    <property type="entry name" value="PERIOSTIN-RELATED"/>
    <property type="match status" value="1"/>
</dbReference>
<dbReference type="InterPro" id="IPR036378">
    <property type="entry name" value="FAS1_dom_sf"/>
</dbReference>
<gene>
    <name evidence="3" type="ORF">TCAL_07249</name>
</gene>
<comment type="caution">
    <text evidence="3">The sequence shown here is derived from an EMBL/GenBank/DDBJ whole genome shotgun (WGS) entry which is preliminary data.</text>
</comment>
<dbReference type="SMART" id="SM00554">
    <property type="entry name" value="FAS1"/>
    <property type="match status" value="4"/>
</dbReference>
<evidence type="ECO:0000313" key="4">
    <source>
        <dbReference type="Proteomes" id="UP000318571"/>
    </source>
</evidence>
<dbReference type="GO" id="GO:0050839">
    <property type="term" value="F:cell adhesion molecule binding"/>
    <property type="evidence" value="ECO:0007669"/>
    <property type="project" value="TreeGrafter"/>
</dbReference>
<evidence type="ECO:0000259" key="2">
    <source>
        <dbReference type="PROSITE" id="PS50213"/>
    </source>
</evidence>